<reference evidence="1" key="1">
    <citation type="submission" date="2018-02" db="EMBL/GenBank/DDBJ databases">
        <title>Rhizophora mucronata_Transcriptome.</title>
        <authorList>
            <person name="Meera S.P."/>
            <person name="Sreeshan A."/>
            <person name="Augustine A."/>
        </authorList>
    </citation>
    <scope>NUCLEOTIDE SEQUENCE</scope>
    <source>
        <tissue evidence="1">Leaf</tissue>
    </source>
</reference>
<name>A0A2P2J7I0_RHIMU</name>
<dbReference type="AlphaFoldDB" id="A0A2P2J7I0"/>
<accession>A0A2P2J7I0</accession>
<proteinExistence type="predicted"/>
<dbReference type="EMBL" id="GGEC01008874">
    <property type="protein sequence ID" value="MBW89357.1"/>
    <property type="molecule type" value="Transcribed_RNA"/>
</dbReference>
<protein>
    <submittedName>
        <fullName evidence="1">Uncharacterized protein</fullName>
    </submittedName>
</protein>
<evidence type="ECO:0000313" key="1">
    <source>
        <dbReference type="EMBL" id="MBW89357.1"/>
    </source>
</evidence>
<sequence length="52" mass="6066">MNHWLCLHLPFYKLAIASDNSLPVFLIKSLKHLTIFLTFRCKGIQYGLLSIF</sequence>
<organism evidence="1">
    <name type="scientific">Rhizophora mucronata</name>
    <name type="common">Asiatic mangrove</name>
    <dbReference type="NCBI Taxonomy" id="61149"/>
    <lineage>
        <taxon>Eukaryota</taxon>
        <taxon>Viridiplantae</taxon>
        <taxon>Streptophyta</taxon>
        <taxon>Embryophyta</taxon>
        <taxon>Tracheophyta</taxon>
        <taxon>Spermatophyta</taxon>
        <taxon>Magnoliopsida</taxon>
        <taxon>eudicotyledons</taxon>
        <taxon>Gunneridae</taxon>
        <taxon>Pentapetalae</taxon>
        <taxon>rosids</taxon>
        <taxon>fabids</taxon>
        <taxon>Malpighiales</taxon>
        <taxon>Rhizophoraceae</taxon>
        <taxon>Rhizophora</taxon>
    </lineage>
</organism>